<keyword evidence="7" id="KW-0812">Transmembrane</keyword>
<evidence type="ECO:0000256" key="19">
    <source>
        <dbReference type="SAM" id="SignalP"/>
    </source>
</evidence>
<feature type="chain" id="PRO_5046733736" description="triacylglycerol lipase" evidence="19">
    <location>
        <begin position="20"/>
        <end position="376"/>
    </location>
</feature>
<keyword evidence="12" id="KW-1133">Transmembrane helix</keyword>
<accession>A0ABR0EY29</accession>
<evidence type="ECO:0000256" key="4">
    <source>
        <dbReference type="ARBA" id="ARBA00010701"/>
    </source>
</evidence>
<keyword evidence="15" id="KW-0472">Membrane</keyword>
<protein>
    <recommendedName>
        <fullName evidence="6">triacylglycerol lipase</fullName>
        <ecNumber evidence="6">3.1.1.3</ecNumber>
    </recommendedName>
    <alternativeName>
        <fullName evidence="18">Autophagy-related protein 15</fullName>
    </alternativeName>
</protein>
<evidence type="ECO:0000256" key="3">
    <source>
        <dbReference type="ARBA" id="ARBA00004343"/>
    </source>
</evidence>
<sequence>MRWTLLSIGTAVSYLAVSASSFDGSQQVLGGTASTENGEADTRTLRLRQIHHASSHRYPGLHLTMEIGALTTTAPGLDIGPQNIQTAEIGIERLANRSSSEIDALLSQSLSPPWTTDTVPAPNVSDKQTVLSFARMSANAYYEGVNRTGWKWKDISPGYNYTLDFGWEEDGLRGHVFVDSRNRSVVLALKGTSVPWLDDPATTQRDLLNDNLFGSCCCGRGGSIFWKPVCDCVAGKNVCNSTCLEHELRNGSHYYSAGRKIFDSVQKEYPDSEVWLTGHSLGGVVASLLGHTYGAPTLTFETFPEALAASRLGLPTPPDHHVGKSSTSSSHIYHFGNTADPIFMASCKSSLSPCSLWGYAFESACHTGRRGVGVVG</sequence>
<evidence type="ECO:0000256" key="10">
    <source>
        <dbReference type="ARBA" id="ARBA00022963"/>
    </source>
</evidence>
<comment type="similarity">
    <text evidence="4">Belongs to the AB hydrolase superfamily. Lipase family.</text>
</comment>
<feature type="domain" description="Fungal lipase-type" evidence="20">
    <location>
        <begin position="261"/>
        <end position="291"/>
    </location>
</feature>
<evidence type="ECO:0000256" key="5">
    <source>
        <dbReference type="ARBA" id="ARBA00011137"/>
    </source>
</evidence>
<dbReference type="PANTHER" id="PTHR47175">
    <property type="entry name" value="LIPASE ATG15-RELATED"/>
    <property type="match status" value="1"/>
</dbReference>
<keyword evidence="8" id="KW-0967">Endosome</keyword>
<keyword evidence="14" id="KW-0443">Lipid metabolism</keyword>
<evidence type="ECO:0000256" key="1">
    <source>
        <dbReference type="ARBA" id="ARBA00001024"/>
    </source>
</evidence>
<evidence type="ECO:0000256" key="18">
    <source>
        <dbReference type="ARBA" id="ARBA00029828"/>
    </source>
</evidence>
<evidence type="ECO:0000256" key="15">
    <source>
        <dbReference type="ARBA" id="ARBA00023136"/>
    </source>
</evidence>
<keyword evidence="22" id="KW-1185">Reference proteome</keyword>
<dbReference type="EC" id="3.1.1.3" evidence="6"/>
<evidence type="ECO:0000313" key="22">
    <source>
        <dbReference type="Proteomes" id="UP001305779"/>
    </source>
</evidence>
<keyword evidence="13" id="KW-0072">Autophagy</keyword>
<comment type="function">
    <text evidence="17">Lipase which is essential for lysis of subvacuolar cytoplasm to vacuole targeted bodies and intravacuolar autophagic bodies. Involved in the lysis of intravacuolar multivesicular body (MVB) vesicles. The intravacuolar membrane disintegration by ATG15 is critical to life span extension.</text>
</comment>
<organism evidence="21 22">
    <name type="scientific">Zasmidium cellare</name>
    <name type="common">Wine cellar mold</name>
    <name type="synonym">Racodium cellare</name>
    <dbReference type="NCBI Taxonomy" id="395010"/>
    <lineage>
        <taxon>Eukaryota</taxon>
        <taxon>Fungi</taxon>
        <taxon>Dikarya</taxon>
        <taxon>Ascomycota</taxon>
        <taxon>Pezizomycotina</taxon>
        <taxon>Dothideomycetes</taxon>
        <taxon>Dothideomycetidae</taxon>
        <taxon>Mycosphaerellales</taxon>
        <taxon>Mycosphaerellaceae</taxon>
        <taxon>Zasmidium</taxon>
    </lineage>
</organism>
<feature type="signal peptide" evidence="19">
    <location>
        <begin position="1"/>
        <end position="19"/>
    </location>
</feature>
<reference evidence="21 22" key="1">
    <citation type="journal article" date="2023" name="G3 (Bethesda)">
        <title>A chromosome-level genome assembly of Zasmidium syzygii isolated from banana leaves.</title>
        <authorList>
            <person name="van Westerhoven A.C."/>
            <person name="Mehrabi R."/>
            <person name="Talebi R."/>
            <person name="Steentjes M.B.F."/>
            <person name="Corcolon B."/>
            <person name="Chong P.A."/>
            <person name="Kema G.H.J."/>
            <person name="Seidl M.F."/>
        </authorList>
    </citation>
    <scope>NUCLEOTIDE SEQUENCE [LARGE SCALE GENOMIC DNA]</scope>
    <source>
        <strain evidence="21 22">P124</strain>
    </source>
</reference>
<dbReference type="InterPro" id="IPR029058">
    <property type="entry name" value="AB_hydrolase_fold"/>
</dbReference>
<dbReference type="CDD" id="cd00519">
    <property type="entry name" value="Lipase_3"/>
    <property type="match status" value="1"/>
</dbReference>
<name>A0ABR0EY29_ZASCE</name>
<keyword evidence="10" id="KW-0442">Lipid degradation</keyword>
<dbReference type="Gene3D" id="3.40.50.1820">
    <property type="entry name" value="alpha/beta hydrolase"/>
    <property type="match status" value="1"/>
</dbReference>
<dbReference type="Proteomes" id="UP001305779">
    <property type="component" value="Unassembled WGS sequence"/>
</dbReference>
<dbReference type="InterPro" id="IPR002921">
    <property type="entry name" value="Fungal_lipase-type"/>
</dbReference>
<evidence type="ECO:0000256" key="14">
    <source>
        <dbReference type="ARBA" id="ARBA00023098"/>
    </source>
</evidence>
<evidence type="ECO:0000256" key="11">
    <source>
        <dbReference type="ARBA" id="ARBA00022968"/>
    </source>
</evidence>
<evidence type="ECO:0000256" key="6">
    <source>
        <dbReference type="ARBA" id="ARBA00013279"/>
    </source>
</evidence>
<keyword evidence="19" id="KW-0732">Signal</keyword>
<dbReference type="SUPFAM" id="SSF53474">
    <property type="entry name" value="alpha/beta-Hydrolases"/>
    <property type="match status" value="1"/>
</dbReference>
<dbReference type="InterPro" id="IPR050805">
    <property type="entry name" value="ATG15_Lipase"/>
</dbReference>
<dbReference type="EMBL" id="JAXOVC010000001">
    <property type="protein sequence ID" value="KAK4506422.1"/>
    <property type="molecule type" value="Genomic_DNA"/>
</dbReference>
<evidence type="ECO:0000313" key="21">
    <source>
        <dbReference type="EMBL" id="KAK4506422.1"/>
    </source>
</evidence>
<proteinExistence type="inferred from homology"/>
<evidence type="ECO:0000256" key="8">
    <source>
        <dbReference type="ARBA" id="ARBA00022753"/>
    </source>
</evidence>
<keyword evidence="11" id="KW-0735">Signal-anchor</keyword>
<evidence type="ECO:0000256" key="7">
    <source>
        <dbReference type="ARBA" id="ARBA00022692"/>
    </source>
</evidence>
<evidence type="ECO:0000259" key="20">
    <source>
        <dbReference type="Pfam" id="PF01764"/>
    </source>
</evidence>
<comment type="subunit">
    <text evidence="5">Binds to both phosphatidylinositol (PI) and phosphatidylinositol 3,5-bisphosphate (PIP2).</text>
</comment>
<evidence type="ECO:0000256" key="13">
    <source>
        <dbReference type="ARBA" id="ARBA00023006"/>
    </source>
</evidence>
<keyword evidence="16" id="KW-0325">Glycoprotein</keyword>
<dbReference type="Pfam" id="PF01764">
    <property type="entry name" value="Lipase_3"/>
    <property type="match status" value="1"/>
</dbReference>
<keyword evidence="9" id="KW-0378">Hydrolase</keyword>
<evidence type="ECO:0000256" key="12">
    <source>
        <dbReference type="ARBA" id="ARBA00022989"/>
    </source>
</evidence>
<evidence type="ECO:0000256" key="16">
    <source>
        <dbReference type="ARBA" id="ARBA00023180"/>
    </source>
</evidence>
<evidence type="ECO:0000256" key="2">
    <source>
        <dbReference type="ARBA" id="ARBA00004270"/>
    </source>
</evidence>
<comment type="catalytic activity">
    <reaction evidence="1">
        <text>a triacylglycerol + H2O = a diacylglycerol + a fatty acid + H(+)</text>
        <dbReference type="Rhea" id="RHEA:12044"/>
        <dbReference type="ChEBI" id="CHEBI:15377"/>
        <dbReference type="ChEBI" id="CHEBI:15378"/>
        <dbReference type="ChEBI" id="CHEBI:17855"/>
        <dbReference type="ChEBI" id="CHEBI:18035"/>
        <dbReference type="ChEBI" id="CHEBI:28868"/>
        <dbReference type="EC" id="3.1.1.3"/>
    </reaction>
</comment>
<comment type="subcellular location">
    <subcellularLocation>
        <location evidence="3">Endosome</location>
        <location evidence="3">Multivesicular body membrane</location>
        <topology evidence="3">Single-pass type II membrane protein</topology>
    </subcellularLocation>
    <subcellularLocation>
        <location evidence="2">Prevacuolar compartment membrane</location>
        <topology evidence="2">Single-pass type II membrane protein</topology>
    </subcellularLocation>
</comment>
<gene>
    <name evidence="21" type="ORF">PRZ48_000152</name>
</gene>
<evidence type="ECO:0000256" key="17">
    <source>
        <dbReference type="ARBA" id="ARBA00024663"/>
    </source>
</evidence>
<dbReference type="PANTHER" id="PTHR47175:SF2">
    <property type="entry name" value="LIPASE ATG15-RELATED"/>
    <property type="match status" value="1"/>
</dbReference>
<comment type="caution">
    <text evidence="21">The sequence shown here is derived from an EMBL/GenBank/DDBJ whole genome shotgun (WGS) entry which is preliminary data.</text>
</comment>
<evidence type="ECO:0000256" key="9">
    <source>
        <dbReference type="ARBA" id="ARBA00022801"/>
    </source>
</evidence>